<dbReference type="Gene3D" id="3.30.530.20">
    <property type="match status" value="1"/>
</dbReference>
<organism evidence="1 2">
    <name type="scientific">Microlunatus antarcticus</name>
    <dbReference type="NCBI Taxonomy" id="53388"/>
    <lineage>
        <taxon>Bacteria</taxon>
        <taxon>Bacillati</taxon>
        <taxon>Actinomycetota</taxon>
        <taxon>Actinomycetes</taxon>
        <taxon>Propionibacteriales</taxon>
        <taxon>Propionibacteriaceae</taxon>
        <taxon>Microlunatus</taxon>
    </lineage>
</organism>
<evidence type="ECO:0000313" key="2">
    <source>
        <dbReference type="Proteomes" id="UP000565572"/>
    </source>
</evidence>
<gene>
    <name evidence="1" type="ORF">FHX39_001654</name>
</gene>
<reference evidence="1 2" key="1">
    <citation type="submission" date="2020-08" db="EMBL/GenBank/DDBJ databases">
        <title>Sequencing the genomes of 1000 actinobacteria strains.</title>
        <authorList>
            <person name="Klenk H.-P."/>
        </authorList>
    </citation>
    <scope>NUCLEOTIDE SEQUENCE [LARGE SCALE GENOMIC DNA]</scope>
    <source>
        <strain evidence="1 2">DSM 11053</strain>
    </source>
</reference>
<dbReference type="RefSeq" id="WP_183337609.1">
    <property type="nucleotide sequence ID" value="NZ_JACHZG010000001.1"/>
</dbReference>
<dbReference type="InterPro" id="IPR019587">
    <property type="entry name" value="Polyketide_cyclase/dehydratase"/>
</dbReference>
<evidence type="ECO:0000313" key="1">
    <source>
        <dbReference type="EMBL" id="MBB3326710.1"/>
    </source>
</evidence>
<dbReference type="Proteomes" id="UP000565572">
    <property type="component" value="Unassembled WGS sequence"/>
</dbReference>
<dbReference type="AlphaFoldDB" id="A0A7W5JV04"/>
<comment type="caution">
    <text evidence="1">The sequence shown here is derived from an EMBL/GenBank/DDBJ whole genome shotgun (WGS) entry which is preliminary data.</text>
</comment>
<dbReference type="EMBL" id="JACHZG010000001">
    <property type="protein sequence ID" value="MBB3326710.1"/>
    <property type="molecule type" value="Genomic_DNA"/>
</dbReference>
<accession>A0A7W5JV04</accession>
<dbReference type="SUPFAM" id="SSF55961">
    <property type="entry name" value="Bet v1-like"/>
    <property type="match status" value="1"/>
</dbReference>
<protein>
    <recommendedName>
        <fullName evidence="3">Polyketide cyclase / dehydrase and lipid transport</fullName>
    </recommendedName>
</protein>
<proteinExistence type="predicted"/>
<evidence type="ECO:0008006" key="3">
    <source>
        <dbReference type="Google" id="ProtNLM"/>
    </source>
</evidence>
<dbReference type="InterPro" id="IPR023393">
    <property type="entry name" value="START-like_dom_sf"/>
</dbReference>
<dbReference type="Pfam" id="PF10604">
    <property type="entry name" value="Polyketide_cyc2"/>
    <property type="match status" value="1"/>
</dbReference>
<name>A0A7W5JV04_9ACTN</name>
<keyword evidence="2" id="KW-1185">Reference proteome</keyword>
<sequence>MESRHVSVVVHRPPDEVYAFAAEPDNLARWAAGLASSEVTREGDALVVAGPMGEVRVVFAERNAYGVLDHAVTTPDGTTTYNPLRAVPHPDGTEVVFSVRQLAMTDEELERDAGLVRADLERLRELLEG</sequence>